<dbReference type="InterPro" id="IPR002789">
    <property type="entry name" value="HerA_central"/>
</dbReference>
<dbReference type="PANTHER" id="PTHR42957:SF1">
    <property type="entry name" value="HELICASE MJ1565-RELATED"/>
    <property type="match status" value="1"/>
</dbReference>
<dbReference type="OrthoDB" id="9806951at2"/>
<sequence length="704" mass="78468">MTISPLAYADSLRIGSIDFVSPDEIKVLLDIEAPDAVALNTGTPRPFPRINGYVLIPSDEGHLVAQVEWITVERSQYPKRKGMQDFGLVDLPYPLRKMSLNPLGRLIYEGSHAGKERYNFRRGIDAYPSVGAPVMLPTQVQLRSIVESGENRRVKIGISPLAANAEVMVDPDRLFGRHLAVLGNTGSGKSCSVAGIIRWSMEEAKKARGDENPNARFIVLDPNGEYSNTFKDMSKVRLYAVEADPNNGIGQLQIPLWFWNTAEWSAFTQASSRAQRPTLIQALRSVRDGSVDAAVTPSHDMRRYLRTLVSAVQIERSSGSPWKAFPHNKNFLQKIEKWRGSLELDQSFRGNETIALEALQSVLDTLIVARTSTSANKYPHLDFTKAEVDGLLASLQTAHLAFGGSDVDVLPIDADIPRPFTGDQLLRSVEANAELLNVSEYVETMLMRIRTILSDSRMKTIASGASDMNLASWLTDYIGDDEASNGTVTVIDLSLVPADVVHIVTAVIARMTLEALQRYRKASKGKTLPTVLVMEEAHTFIRRYNDDAENQNAAAICCQVFEKIAREGRKFGLGLVLSSQRPSELSPTVLSQCNSYLLHRISNDRDQELVHRLVPDNLRGLLRDLPSLPSRNAILMGWASELPVLVEMTKLHETQRPKSDDPDFWAVWSGRRQDEAGHEISVERNVNWQQISDDWQQLDNSTEM</sequence>
<comment type="caution">
    <text evidence="2">The sequence shown here is derived from an EMBL/GenBank/DDBJ whole genome shotgun (WGS) entry which is preliminary data.</text>
</comment>
<proteinExistence type="predicted"/>
<dbReference type="Pfam" id="PF01935">
    <property type="entry name" value="DUF87"/>
    <property type="match status" value="1"/>
</dbReference>
<protein>
    <submittedName>
        <fullName evidence="2">ATPase</fullName>
    </submittedName>
</protein>
<evidence type="ECO:0000313" key="3">
    <source>
        <dbReference type="Proteomes" id="UP000195569"/>
    </source>
</evidence>
<dbReference type="Gene3D" id="3.40.50.300">
    <property type="entry name" value="P-loop containing nucleotide triphosphate hydrolases"/>
    <property type="match status" value="2"/>
</dbReference>
<name>A0A1N7SXN3_9BURK</name>
<dbReference type="AlphaFoldDB" id="A0A1N7SXN3"/>
<organism evidence="2 3">
    <name type="scientific">Paraburkholderia piptadeniae</name>
    <dbReference type="NCBI Taxonomy" id="1701573"/>
    <lineage>
        <taxon>Bacteria</taxon>
        <taxon>Pseudomonadati</taxon>
        <taxon>Pseudomonadota</taxon>
        <taxon>Betaproteobacteria</taxon>
        <taxon>Burkholderiales</taxon>
        <taxon>Burkholderiaceae</taxon>
        <taxon>Paraburkholderia</taxon>
    </lineage>
</organism>
<keyword evidence="3" id="KW-1185">Reference proteome</keyword>
<dbReference type="SUPFAM" id="SSF52540">
    <property type="entry name" value="P-loop containing nucleoside triphosphate hydrolases"/>
    <property type="match status" value="1"/>
</dbReference>
<feature type="domain" description="Helicase HerA central" evidence="1">
    <location>
        <begin position="162"/>
        <end position="288"/>
    </location>
</feature>
<accession>A0A1N7SXN3</accession>
<dbReference type="EMBL" id="CYGY02000207">
    <property type="protein sequence ID" value="SIT52156.1"/>
    <property type="molecule type" value="Genomic_DNA"/>
</dbReference>
<reference evidence="2" key="1">
    <citation type="submission" date="2016-12" db="EMBL/GenBank/DDBJ databases">
        <authorList>
            <person name="Moulin L."/>
        </authorList>
    </citation>
    <scope>NUCLEOTIDE SEQUENCE [LARGE SCALE GENOMIC DNA]</scope>
    <source>
        <strain evidence="2">STM 7183</strain>
    </source>
</reference>
<evidence type="ECO:0000259" key="1">
    <source>
        <dbReference type="Pfam" id="PF01935"/>
    </source>
</evidence>
<dbReference type="InterPro" id="IPR027417">
    <property type="entry name" value="P-loop_NTPase"/>
</dbReference>
<dbReference type="Proteomes" id="UP000195569">
    <property type="component" value="Unassembled WGS sequence"/>
</dbReference>
<dbReference type="InterPro" id="IPR008571">
    <property type="entry name" value="HerA-like"/>
</dbReference>
<gene>
    <name evidence="2" type="ORF">BN2476_2070003</name>
</gene>
<dbReference type="RefSeq" id="WP_087740437.1">
    <property type="nucleotide sequence ID" value="NZ_CYGY02000207.1"/>
</dbReference>
<dbReference type="PANTHER" id="PTHR42957">
    <property type="entry name" value="HELICASE MJ1565-RELATED"/>
    <property type="match status" value="1"/>
</dbReference>
<evidence type="ECO:0000313" key="2">
    <source>
        <dbReference type="EMBL" id="SIT52156.1"/>
    </source>
</evidence>